<keyword evidence="2" id="KW-1185">Reference proteome</keyword>
<gene>
    <name evidence="1" type="ORF">HNP25_004384</name>
</gene>
<evidence type="ECO:0000313" key="1">
    <source>
        <dbReference type="EMBL" id="MBB6005705.1"/>
    </source>
</evidence>
<evidence type="ECO:0000313" key="2">
    <source>
        <dbReference type="Proteomes" id="UP000524404"/>
    </source>
</evidence>
<dbReference type="AlphaFoldDB" id="A0A841ER04"/>
<reference evidence="1 2" key="1">
    <citation type="submission" date="2020-08" db="EMBL/GenBank/DDBJ databases">
        <title>Functional genomics of gut bacteria from endangered species of beetles.</title>
        <authorList>
            <person name="Carlos-Shanley C."/>
        </authorList>
    </citation>
    <scope>NUCLEOTIDE SEQUENCE [LARGE SCALE GENOMIC DNA]</scope>
    <source>
        <strain evidence="1 2">S00070</strain>
    </source>
</reference>
<organism evidence="1 2">
    <name type="scientific">Arcicella rosea</name>
    <dbReference type="NCBI Taxonomy" id="502909"/>
    <lineage>
        <taxon>Bacteria</taxon>
        <taxon>Pseudomonadati</taxon>
        <taxon>Bacteroidota</taxon>
        <taxon>Cytophagia</taxon>
        <taxon>Cytophagales</taxon>
        <taxon>Flectobacillaceae</taxon>
        <taxon>Arcicella</taxon>
    </lineage>
</organism>
<proteinExistence type="predicted"/>
<protein>
    <submittedName>
        <fullName evidence="1">Uncharacterized protein</fullName>
    </submittedName>
</protein>
<dbReference type="EMBL" id="JACHKT010000058">
    <property type="protein sequence ID" value="MBB6005705.1"/>
    <property type="molecule type" value="Genomic_DNA"/>
</dbReference>
<comment type="caution">
    <text evidence="1">The sequence shown here is derived from an EMBL/GenBank/DDBJ whole genome shotgun (WGS) entry which is preliminary data.</text>
</comment>
<sequence length="167" mass="19281">MGENKIMNMFQQSLLKNELSSFICGKGEYLVIDREYGGHWSLGSYKNYIEPNLSEGILPIEFWEKLSLSFDKVDNLNIFLDNLIGYFIPYYNCSDEDLKKYRVSNTPIEIVNKIREILILNKESLLIDNRGTGIEWNSKSGLWGGIISNLLIIRKRGGPNFLTDEFI</sequence>
<accession>A0A841ER04</accession>
<dbReference type="RefSeq" id="WP_184137760.1">
    <property type="nucleotide sequence ID" value="NZ_JACHKT010000058.1"/>
</dbReference>
<name>A0A841ER04_9BACT</name>
<dbReference type="Proteomes" id="UP000524404">
    <property type="component" value="Unassembled WGS sequence"/>
</dbReference>